<evidence type="ECO:0000313" key="14">
    <source>
        <dbReference type="Proteomes" id="UP000694558"/>
    </source>
</evidence>
<feature type="transmembrane region" description="Helical" evidence="12">
    <location>
        <begin position="433"/>
        <end position="454"/>
    </location>
</feature>
<evidence type="ECO:0000256" key="3">
    <source>
        <dbReference type="ARBA" id="ARBA00022448"/>
    </source>
</evidence>
<feature type="transmembrane region" description="Helical" evidence="12">
    <location>
        <begin position="194"/>
        <end position="218"/>
    </location>
</feature>
<dbReference type="PROSITE" id="PS00456">
    <property type="entry name" value="NA_SOLUT_SYMP_1"/>
    <property type="match status" value="1"/>
</dbReference>
<dbReference type="InterPro" id="IPR018212">
    <property type="entry name" value="Na/solute_symporter_CS"/>
</dbReference>
<keyword evidence="3" id="KW-0813">Transport</keyword>
<feature type="transmembrane region" description="Helical" evidence="12">
    <location>
        <begin position="45"/>
        <end position="64"/>
    </location>
</feature>
<dbReference type="AlphaFoldDB" id="A0A8D3DDA8"/>
<keyword evidence="9" id="KW-0325">Glycoprotein</keyword>
<comment type="subcellular location">
    <subcellularLocation>
        <location evidence="1">Membrane</location>
        <topology evidence="1">Multi-pass membrane protein</topology>
    </subcellularLocation>
</comment>
<dbReference type="PANTHER" id="PTHR11819:SF96">
    <property type="entry name" value="SODIUM_GLUCOSE COTRANSPORTER 4"/>
    <property type="match status" value="1"/>
</dbReference>
<keyword evidence="8 12" id="KW-0472">Membrane</keyword>
<proteinExistence type="inferred from homology"/>
<feature type="transmembrane region" description="Helical" evidence="12">
    <location>
        <begin position="99"/>
        <end position="117"/>
    </location>
</feature>
<dbReference type="GeneTree" id="ENSGT00940000157546"/>
<gene>
    <name evidence="13" type="primary">slc5a9</name>
</gene>
<evidence type="ECO:0000256" key="6">
    <source>
        <dbReference type="ARBA" id="ARBA00023053"/>
    </source>
</evidence>
<dbReference type="FunFam" id="1.20.1730.10:FF:000004">
    <property type="entry name" value="sodium/glucose cotransporter 5 isoform X1"/>
    <property type="match status" value="1"/>
</dbReference>
<evidence type="ECO:0000256" key="10">
    <source>
        <dbReference type="ARBA" id="ARBA00023201"/>
    </source>
</evidence>
<evidence type="ECO:0000256" key="12">
    <source>
        <dbReference type="SAM" id="Phobius"/>
    </source>
</evidence>
<keyword evidence="5 12" id="KW-1133">Transmembrane helix</keyword>
<organism evidence="13 14">
    <name type="scientific">Scophthalmus maximus</name>
    <name type="common">Turbot</name>
    <name type="synonym">Psetta maxima</name>
    <dbReference type="NCBI Taxonomy" id="52904"/>
    <lineage>
        <taxon>Eukaryota</taxon>
        <taxon>Metazoa</taxon>
        <taxon>Chordata</taxon>
        <taxon>Craniata</taxon>
        <taxon>Vertebrata</taxon>
        <taxon>Euteleostomi</taxon>
        <taxon>Actinopterygii</taxon>
        <taxon>Neopterygii</taxon>
        <taxon>Teleostei</taxon>
        <taxon>Neoteleostei</taxon>
        <taxon>Acanthomorphata</taxon>
        <taxon>Carangaria</taxon>
        <taxon>Pleuronectiformes</taxon>
        <taxon>Pleuronectoidei</taxon>
        <taxon>Scophthalmidae</taxon>
        <taxon>Scophthalmus</taxon>
    </lineage>
</organism>
<dbReference type="Ensembl" id="ENSSMAT00000078666.1">
    <property type="protein sequence ID" value="ENSSMAP00000057517.1"/>
    <property type="gene ID" value="ENSSMAG00000004336.2"/>
</dbReference>
<evidence type="ECO:0000256" key="2">
    <source>
        <dbReference type="ARBA" id="ARBA00006434"/>
    </source>
</evidence>
<dbReference type="InterPro" id="IPR038377">
    <property type="entry name" value="Na/Glc_symporter_sf"/>
</dbReference>
<accession>A0A8D3DDA8</accession>
<dbReference type="GO" id="GO:0005412">
    <property type="term" value="F:D-glucose:sodium symporter activity"/>
    <property type="evidence" value="ECO:0007669"/>
    <property type="project" value="TreeGrafter"/>
</dbReference>
<evidence type="ECO:0000256" key="11">
    <source>
        <dbReference type="RuleBase" id="RU362091"/>
    </source>
</evidence>
<dbReference type="PROSITE" id="PS00457">
    <property type="entry name" value="NA_SOLUT_SYMP_2"/>
    <property type="match status" value="1"/>
</dbReference>
<evidence type="ECO:0000256" key="5">
    <source>
        <dbReference type="ARBA" id="ARBA00022989"/>
    </source>
</evidence>
<feature type="transmembrane region" description="Helical" evidence="12">
    <location>
        <begin position="537"/>
        <end position="560"/>
    </location>
</feature>
<dbReference type="GO" id="GO:0005886">
    <property type="term" value="C:plasma membrane"/>
    <property type="evidence" value="ECO:0007669"/>
    <property type="project" value="TreeGrafter"/>
</dbReference>
<dbReference type="Proteomes" id="UP000694558">
    <property type="component" value="Chromosome 12"/>
</dbReference>
<feature type="transmembrane region" description="Helical" evidence="12">
    <location>
        <begin position="324"/>
        <end position="345"/>
    </location>
</feature>
<feature type="transmembrane region" description="Helical" evidence="12">
    <location>
        <begin position="495"/>
        <end position="517"/>
    </location>
</feature>
<feature type="transmembrane region" description="Helical" evidence="12">
    <location>
        <begin position="157"/>
        <end position="174"/>
    </location>
</feature>
<dbReference type="Gene3D" id="1.20.1730.10">
    <property type="entry name" value="Sodium/glucose cotransporter"/>
    <property type="match status" value="1"/>
</dbReference>
<feature type="transmembrane region" description="Helical" evidence="12">
    <location>
        <begin position="285"/>
        <end position="303"/>
    </location>
</feature>
<keyword evidence="4 12" id="KW-0812">Transmembrane</keyword>
<feature type="transmembrane region" description="Helical" evidence="12">
    <location>
        <begin position="12"/>
        <end position="33"/>
    </location>
</feature>
<reference evidence="13" key="1">
    <citation type="submission" date="2023-05" db="EMBL/GenBank/DDBJ databases">
        <title>High-quality long-read genome of Scophthalmus maximus.</title>
        <authorList>
            <person name="Lien S."/>
            <person name="Martinez P."/>
        </authorList>
    </citation>
    <scope>NUCLEOTIDE SEQUENCE [LARGE SCALE GENOMIC DNA]</scope>
</reference>
<reference evidence="13" key="2">
    <citation type="submission" date="2025-08" db="UniProtKB">
        <authorList>
            <consortium name="Ensembl"/>
        </authorList>
    </citation>
    <scope>IDENTIFICATION</scope>
</reference>
<dbReference type="PANTHER" id="PTHR11819">
    <property type="entry name" value="SOLUTE CARRIER FAMILY 5"/>
    <property type="match status" value="1"/>
</dbReference>
<keyword evidence="10" id="KW-0739">Sodium transport</keyword>
<dbReference type="NCBIfam" id="TIGR00813">
    <property type="entry name" value="sss"/>
    <property type="match status" value="1"/>
</dbReference>
<evidence type="ECO:0000313" key="13">
    <source>
        <dbReference type="Ensembl" id="ENSSMAP00000057517.1"/>
    </source>
</evidence>
<evidence type="ECO:0000256" key="7">
    <source>
        <dbReference type="ARBA" id="ARBA00023065"/>
    </source>
</evidence>
<evidence type="ECO:0000256" key="4">
    <source>
        <dbReference type="ARBA" id="ARBA00022692"/>
    </source>
</evidence>
<feature type="transmembrane region" description="Helical" evidence="12">
    <location>
        <begin position="629"/>
        <end position="648"/>
    </location>
</feature>
<comment type="similarity">
    <text evidence="2 11">Belongs to the sodium:solute symporter (SSF) (TC 2.A.21) family.</text>
</comment>
<feature type="transmembrane region" description="Helical" evidence="12">
    <location>
        <begin position="466"/>
        <end position="488"/>
    </location>
</feature>
<keyword evidence="6" id="KW-0915">Sodium</keyword>
<evidence type="ECO:0008006" key="15">
    <source>
        <dbReference type="Google" id="ProtNLM"/>
    </source>
</evidence>
<evidence type="ECO:0000256" key="9">
    <source>
        <dbReference type="ARBA" id="ARBA00023180"/>
    </source>
</evidence>
<keyword evidence="7" id="KW-0406">Ion transport</keyword>
<dbReference type="Pfam" id="PF00474">
    <property type="entry name" value="SSF"/>
    <property type="match status" value="1"/>
</dbReference>
<sequence>MRRKCCHSEFPFSSWLAGSSSSGFTTGFTTAATPSTGVSLDAADIAVVVVYFIFVMVVGIWSSVRANRSTVGGYFLAGRSMTWWPIGASLMSSNVGSGLFIGLAGTGAAGGIAVGGFEWNAAWVLIALGWIFIPVYISANVVTMPEYLAKRFGGQRIGIYMAVLSLILYIFTKISTDIFSGALFIQVSLGWDLYLSTGILLLVTAVYTVAGGLAAVIYTDALQTVIMVGGAFALMFIAFSKVGWYEGLVDLYMSAVPSVTIANTTCHLPRSDAFRMLRNPVSGDLPWPGLVFGLTVLSTWVWCTDQVIVQRSLSAKSLSHAKAGSVLGGYLKLLPMFFIVMPGMISRALFPDEVGCVDPEVCQSVCGASIGCSNIAYPKLVVELMPVGLRGLMLAVILAALMSSLTSIFNSSSTLFTLDLYHKARPKASERELMIVGRVFILVLVCVSLLWIPVIQTANSGQLFDYIQSVTSFLAPPITAVFLMAIFWPRANEQGAFWGLMTGLVVGLIRMVLEFFYHAPSCGQPESRPAILADVHYLYFSLILLALTCLVIAAVSLATAPIPKEHVRNMLTWWSRYSQDDSDRLPDSCWRRAALWLCGLTGPNSGSAPPVTENNELNSLQEDPIWRRVCNVNALLLLSVNVFLWGYMA</sequence>
<feature type="transmembrane region" description="Helical" evidence="12">
    <location>
        <begin position="392"/>
        <end position="421"/>
    </location>
</feature>
<feature type="transmembrane region" description="Helical" evidence="12">
    <location>
        <begin position="123"/>
        <end position="145"/>
    </location>
</feature>
<evidence type="ECO:0000256" key="8">
    <source>
        <dbReference type="ARBA" id="ARBA00023136"/>
    </source>
</evidence>
<dbReference type="PROSITE" id="PS50283">
    <property type="entry name" value="NA_SOLUT_SYMP_3"/>
    <property type="match status" value="1"/>
</dbReference>
<name>A0A8D3DDA8_SCOMX</name>
<dbReference type="InterPro" id="IPR001734">
    <property type="entry name" value="Na/solute_symporter"/>
</dbReference>
<feature type="transmembrane region" description="Helical" evidence="12">
    <location>
        <begin position="225"/>
        <end position="244"/>
    </location>
</feature>
<evidence type="ECO:0000256" key="1">
    <source>
        <dbReference type="ARBA" id="ARBA00004141"/>
    </source>
</evidence>
<protein>
    <recommendedName>
        <fullName evidence="15">Sodium/glucose cotransporter 4</fullName>
    </recommendedName>
</protein>